<dbReference type="Pfam" id="PF11836">
    <property type="entry name" value="Phage_TAC_11"/>
    <property type="match status" value="1"/>
</dbReference>
<name>S5XY21_PARAH</name>
<organism evidence="2 3">
    <name type="scientific">Paracoccus aminophilus JCM 7686</name>
    <dbReference type="NCBI Taxonomy" id="1367847"/>
    <lineage>
        <taxon>Bacteria</taxon>
        <taxon>Pseudomonadati</taxon>
        <taxon>Pseudomonadota</taxon>
        <taxon>Alphaproteobacteria</taxon>
        <taxon>Rhodobacterales</taxon>
        <taxon>Paracoccaceae</taxon>
        <taxon>Paracoccus</taxon>
    </lineage>
</organism>
<evidence type="ECO:0000256" key="1">
    <source>
        <dbReference type="SAM" id="MobiDB-lite"/>
    </source>
</evidence>
<protein>
    <submittedName>
        <fullName evidence="2">Uncharacterized protein</fullName>
    </submittedName>
</protein>
<evidence type="ECO:0000313" key="2">
    <source>
        <dbReference type="EMBL" id="AGT08350.1"/>
    </source>
</evidence>
<dbReference type="EMBL" id="CP006650">
    <property type="protein sequence ID" value="AGT08350.1"/>
    <property type="molecule type" value="Genomic_DNA"/>
</dbReference>
<gene>
    <name evidence="2" type="ORF">JCM7686_1248</name>
</gene>
<dbReference type="OrthoDB" id="7509188at2"/>
<feature type="region of interest" description="Disordered" evidence="1">
    <location>
        <begin position="108"/>
        <end position="129"/>
    </location>
</feature>
<dbReference type="AlphaFoldDB" id="S5XY21"/>
<dbReference type="STRING" id="1367847.JCM7686_1248"/>
<keyword evidence="3" id="KW-1185">Reference proteome</keyword>
<evidence type="ECO:0000313" key="3">
    <source>
        <dbReference type="Proteomes" id="UP000015480"/>
    </source>
</evidence>
<dbReference type="KEGG" id="pami:JCM7686_1248"/>
<dbReference type="Proteomes" id="UP000015480">
    <property type="component" value="Chromosome"/>
</dbReference>
<reference evidence="2 3" key="1">
    <citation type="journal article" date="2014" name="BMC Genomics">
        <title>Architecture and functions of a multipartite genome of the methylotrophic bacterium Paracoccus aminophilus JCM 7686, containing primary and secondary chromids.</title>
        <authorList>
            <person name="Dziewit L."/>
            <person name="Czarnecki J."/>
            <person name="Wibberg D."/>
            <person name="Radlinska M."/>
            <person name="Mrozek P."/>
            <person name="Szymczak M."/>
            <person name="Schluter A."/>
            <person name="Puhler A."/>
            <person name="Bartosik D."/>
        </authorList>
    </citation>
    <scope>NUCLEOTIDE SEQUENCE [LARGE SCALE GENOMIC DNA]</scope>
    <source>
        <strain evidence="2">JCM 7686</strain>
    </source>
</reference>
<proteinExistence type="predicted"/>
<accession>S5XY21</accession>
<dbReference type="InterPro" id="IPR021791">
    <property type="entry name" value="Phage_TAC_11"/>
</dbReference>
<dbReference type="RefSeq" id="WP_020949988.1">
    <property type="nucleotide sequence ID" value="NC_022041.1"/>
</dbReference>
<dbReference type="HOGENOM" id="CLU_145382_0_0_5"/>
<dbReference type="PATRIC" id="fig|1367847.3.peg.1221"/>
<sequence length="129" mass="13862">MREPEFLNWAGGEHPFLHRIGELLALEKSCDSTTGEIYERLGSSLVGALRWGVRDVSETIRLGLIGGGMDPGKARELTLGAISSFGLMALAPTALAALYGSLRGDDEEVVPDGDGLPQDEKKTHRKARS</sequence>